<dbReference type="EMBL" id="KN837449">
    <property type="protein sequence ID" value="KIJ24900.1"/>
    <property type="molecule type" value="Genomic_DNA"/>
</dbReference>
<feature type="non-terminal residue" evidence="1">
    <location>
        <position position="1"/>
    </location>
</feature>
<name>A0A0C9UIA6_SPHS4</name>
<keyword evidence="2" id="KW-1185">Reference proteome</keyword>
<dbReference type="Pfam" id="PF02992">
    <property type="entry name" value="Transposase_21"/>
    <property type="match status" value="1"/>
</dbReference>
<protein>
    <submittedName>
        <fullName evidence="1">Uncharacterized protein</fullName>
    </submittedName>
</protein>
<evidence type="ECO:0000313" key="2">
    <source>
        <dbReference type="Proteomes" id="UP000054279"/>
    </source>
</evidence>
<dbReference type="OrthoDB" id="3253623at2759"/>
<sequence>GASTSSPIRPFSFRDPKDWIAQFLSRPGMEELLDGAWERPPNDLAEDIFDGSYIREELGPQTRLYRIQRKGELYLFALSVDWYNPLQNKQSVRIISFGVISLICLNLPPSLRYKWENMFLAGVIPGPRELSMEEVDHYITVIIESFLELWDPGVYLTKTAKYPSGRVIRCALVPFVADMKGA</sequence>
<accession>A0A0C9UIA6</accession>
<dbReference type="InterPro" id="IPR004242">
    <property type="entry name" value="Transposase_21"/>
</dbReference>
<gene>
    <name evidence="1" type="ORF">M422DRAFT_79050</name>
</gene>
<dbReference type="AlphaFoldDB" id="A0A0C9UIA6"/>
<dbReference type="HOGENOM" id="CLU_030973_1_1_1"/>
<feature type="non-terminal residue" evidence="1">
    <location>
        <position position="182"/>
    </location>
</feature>
<evidence type="ECO:0000313" key="1">
    <source>
        <dbReference type="EMBL" id="KIJ24900.1"/>
    </source>
</evidence>
<reference evidence="1 2" key="1">
    <citation type="submission" date="2014-06" db="EMBL/GenBank/DDBJ databases">
        <title>Evolutionary Origins and Diversification of the Mycorrhizal Mutualists.</title>
        <authorList>
            <consortium name="DOE Joint Genome Institute"/>
            <consortium name="Mycorrhizal Genomics Consortium"/>
            <person name="Kohler A."/>
            <person name="Kuo A."/>
            <person name="Nagy L.G."/>
            <person name="Floudas D."/>
            <person name="Copeland A."/>
            <person name="Barry K.W."/>
            <person name="Cichocki N."/>
            <person name="Veneault-Fourrey C."/>
            <person name="LaButti K."/>
            <person name="Lindquist E.A."/>
            <person name="Lipzen A."/>
            <person name="Lundell T."/>
            <person name="Morin E."/>
            <person name="Murat C."/>
            <person name="Riley R."/>
            <person name="Ohm R."/>
            <person name="Sun H."/>
            <person name="Tunlid A."/>
            <person name="Henrissat B."/>
            <person name="Grigoriev I.V."/>
            <person name="Hibbett D.S."/>
            <person name="Martin F."/>
        </authorList>
    </citation>
    <scope>NUCLEOTIDE SEQUENCE [LARGE SCALE GENOMIC DNA]</scope>
    <source>
        <strain evidence="1 2">SS14</strain>
    </source>
</reference>
<dbReference type="Proteomes" id="UP000054279">
    <property type="component" value="Unassembled WGS sequence"/>
</dbReference>
<organism evidence="1 2">
    <name type="scientific">Sphaerobolus stellatus (strain SS14)</name>
    <dbReference type="NCBI Taxonomy" id="990650"/>
    <lineage>
        <taxon>Eukaryota</taxon>
        <taxon>Fungi</taxon>
        <taxon>Dikarya</taxon>
        <taxon>Basidiomycota</taxon>
        <taxon>Agaricomycotina</taxon>
        <taxon>Agaricomycetes</taxon>
        <taxon>Phallomycetidae</taxon>
        <taxon>Geastrales</taxon>
        <taxon>Sphaerobolaceae</taxon>
        <taxon>Sphaerobolus</taxon>
    </lineage>
</organism>
<proteinExistence type="predicted"/>